<proteinExistence type="predicted"/>
<dbReference type="RefSeq" id="WP_254092115.1">
    <property type="nucleotide sequence ID" value="NZ_JAHESC010000032.1"/>
</dbReference>
<evidence type="ECO:0000313" key="1">
    <source>
        <dbReference type="EMBL" id="MBT1688888.1"/>
    </source>
</evidence>
<evidence type="ECO:0000313" key="2">
    <source>
        <dbReference type="Proteomes" id="UP001319180"/>
    </source>
</evidence>
<dbReference type="EMBL" id="JAHESC010000032">
    <property type="protein sequence ID" value="MBT1688888.1"/>
    <property type="molecule type" value="Genomic_DNA"/>
</dbReference>
<protein>
    <submittedName>
        <fullName evidence="1">Uncharacterized protein</fullName>
    </submittedName>
</protein>
<reference evidence="1 2" key="1">
    <citation type="submission" date="2021-05" db="EMBL/GenBank/DDBJ databases">
        <title>A Polyphasic approach of four new species of the genus Ohtaekwangia: Ohtaekwangia histidinii sp. nov., Ohtaekwangia cretensis sp. nov., Ohtaekwangia indiensis sp. nov., Ohtaekwangia reichenbachii sp. nov. from diverse environment.</title>
        <authorList>
            <person name="Octaviana S."/>
        </authorList>
    </citation>
    <scope>NUCLEOTIDE SEQUENCE [LARGE SCALE GENOMIC DNA]</scope>
    <source>
        <strain evidence="1 2">PWU37</strain>
    </source>
</reference>
<name>A0AAP2DBH0_9BACT</name>
<dbReference type="AlphaFoldDB" id="A0AAP2DBH0"/>
<gene>
    <name evidence="1" type="ORF">KK078_20130</name>
</gene>
<dbReference type="Proteomes" id="UP001319180">
    <property type="component" value="Unassembled WGS sequence"/>
</dbReference>
<organism evidence="1 2">
    <name type="scientific">Dawidia soli</name>
    <dbReference type="NCBI Taxonomy" id="2782352"/>
    <lineage>
        <taxon>Bacteria</taxon>
        <taxon>Pseudomonadati</taxon>
        <taxon>Bacteroidota</taxon>
        <taxon>Cytophagia</taxon>
        <taxon>Cytophagales</taxon>
        <taxon>Chryseotaleaceae</taxon>
        <taxon>Dawidia</taxon>
    </lineage>
</organism>
<comment type="caution">
    <text evidence="1">The sequence shown here is derived from an EMBL/GenBank/DDBJ whole genome shotgun (WGS) entry which is preliminary data.</text>
</comment>
<accession>A0AAP2DBH0</accession>
<sequence>MLGALGQLVESEYENPAELMGLNGEMDVELMGFLNSLNPVARAKAMSKLVKKPIPSKGSRAEFEKFFSELPKHIKEQLLNGKLRLADHLVYSIKPVNGAKTIKMFESQDVKEVSLRNISNGKLPKNMALLVSGIYLLTGEAVSLGVDDIKTTKFQTIEGLGALANGEFKLKANKKQLVSDTSNRKFVTTDFSIVPRGYYKLANPRLIHDDIDIEFEVELGTVTGLTANTVLYVGLEGTATIP</sequence>
<keyword evidence="2" id="KW-1185">Reference proteome</keyword>